<dbReference type="InterPro" id="IPR009057">
    <property type="entry name" value="Homeodomain-like_sf"/>
</dbReference>
<keyword evidence="5" id="KW-0805">Transcription regulation</keyword>
<feature type="domain" description="Homeobox" evidence="16">
    <location>
        <begin position="88"/>
        <end position="148"/>
    </location>
</feature>
<comment type="caution">
    <text evidence="17">The sequence shown here is derived from an EMBL/GenBank/DDBJ whole genome shotgun (WGS) entry which is preliminary data.</text>
</comment>
<evidence type="ECO:0000313" key="18">
    <source>
        <dbReference type="Proteomes" id="UP000886611"/>
    </source>
</evidence>
<dbReference type="GO" id="GO:0030154">
    <property type="term" value="P:cell differentiation"/>
    <property type="evidence" value="ECO:0007669"/>
    <property type="project" value="UniProtKB-KW"/>
</dbReference>
<feature type="non-terminal residue" evidence="17">
    <location>
        <position position="1"/>
    </location>
</feature>
<dbReference type="SUPFAM" id="SSF46689">
    <property type="entry name" value="Homeodomain-like"/>
    <property type="match status" value="1"/>
</dbReference>
<dbReference type="FunFam" id="1.10.10.60:FF:000499">
    <property type="entry name" value="Siamois homeodomain 1"/>
    <property type="match status" value="1"/>
</dbReference>
<proteinExistence type="predicted"/>
<feature type="DNA-binding region" description="Homeobox" evidence="13">
    <location>
        <begin position="90"/>
        <end position="149"/>
    </location>
</feature>
<comment type="subcellular location">
    <subcellularLocation>
        <location evidence="1 13 14">Nucleus</location>
    </subcellularLocation>
</comment>
<evidence type="ECO:0000256" key="14">
    <source>
        <dbReference type="RuleBase" id="RU000682"/>
    </source>
</evidence>
<evidence type="ECO:0000256" key="7">
    <source>
        <dbReference type="ARBA" id="ARBA00023155"/>
    </source>
</evidence>
<dbReference type="InterPro" id="IPR051306">
    <property type="entry name" value="Homeobox_regulator"/>
</dbReference>
<dbReference type="GO" id="GO:0000981">
    <property type="term" value="F:DNA-binding transcription factor activity, RNA polymerase II-specific"/>
    <property type="evidence" value="ECO:0007669"/>
    <property type="project" value="TreeGrafter"/>
</dbReference>
<dbReference type="GO" id="GO:0005634">
    <property type="term" value="C:nucleus"/>
    <property type="evidence" value="ECO:0007669"/>
    <property type="project" value="UniProtKB-SubCell"/>
</dbReference>
<evidence type="ECO:0000256" key="1">
    <source>
        <dbReference type="ARBA" id="ARBA00004123"/>
    </source>
</evidence>
<evidence type="ECO:0000256" key="12">
    <source>
        <dbReference type="ARBA" id="ARBA00072613"/>
    </source>
</evidence>
<evidence type="ECO:0000256" key="6">
    <source>
        <dbReference type="ARBA" id="ARBA00023125"/>
    </source>
</evidence>
<evidence type="ECO:0000256" key="2">
    <source>
        <dbReference type="ARBA" id="ARBA00022473"/>
    </source>
</evidence>
<keyword evidence="7 13" id="KW-0371">Homeobox</keyword>
<dbReference type="EMBL" id="JAATIS010000485">
    <property type="protein sequence ID" value="KAG2468061.1"/>
    <property type="molecule type" value="Genomic_DNA"/>
</dbReference>
<dbReference type="InterPro" id="IPR001356">
    <property type="entry name" value="HD"/>
</dbReference>
<dbReference type="GO" id="GO:0007399">
    <property type="term" value="P:nervous system development"/>
    <property type="evidence" value="ECO:0007669"/>
    <property type="project" value="UniProtKB-KW"/>
</dbReference>
<reference evidence="17 18" key="1">
    <citation type="journal article" date="2021" name="Cell">
        <title>Tracing the genetic footprints of vertebrate landing in non-teleost ray-finned fishes.</title>
        <authorList>
            <person name="Bi X."/>
            <person name="Wang K."/>
            <person name="Yang L."/>
            <person name="Pan H."/>
            <person name="Jiang H."/>
            <person name="Wei Q."/>
            <person name="Fang M."/>
            <person name="Yu H."/>
            <person name="Zhu C."/>
            <person name="Cai Y."/>
            <person name="He Y."/>
            <person name="Gan X."/>
            <person name="Zeng H."/>
            <person name="Yu D."/>
            <person name="Zhu Y."/>
            <person name="Jiang H."/>
            <person name="Qiu Q."/>
            <person name="Yang H."/>
            <person name="Zhang Y.E."/>
            <person name="Wang W."/>
            <person name="Zhu M."/>
            <person name="He S."/>
            <person name="Zhang G."/>
        </authorList>
    </citation>
    <scope>NUCLEOTIDE SEQUENCE [LARGE SCALE GENOMIC DNA]</scope>
    <source>
        <strain evidence="17">Bchr_013</strain>
    </source>
</reference>
<dbReference type="PANTHER" id="PTHR46123:SF4">
    <property type="entry name" value="MIX-TYPE HOMEOBOX GENE 1-RELATED"/>
    <property type="match status" value="1"/>
</dbReference>
<dbReference type="PANTHER" id="PTHR46123">
    <property type="entry name" value="MIX-TYPE HOMEOBOX GENE 1-RELATED"/>
    <property type="match status" value="1"/>
</dbReference>
<evidence type="ECO:0000256" key="8">
    <source>
        <dbReference type="ARBA" id="ARBA00023159"/>
    </source>
</evidence>
<keyword evidence="10" id="KW-0306">Gastrulation</keyword>
<keyword evidence="11 13" id="KW-0539">Nucleus</keyword>
<evidence type="ECO:0000259" key="16">
    <source>
        <dbReference type="PROSITE" id="PS50071"/>
    </source>
</evidence>
<evidence type="ECO:0000256" key="4">
    <source>
        <dbReference type="ARBA" id="ARBA00022902"/>
    </source>
</evidence>
<keyword evidence="4" id="KW-0524">Neurogenesis</keyword>
<keyword evidence="8" id="KW-0010">Activator</keyword>
<keyword evidence="2" id="KW-0217">Developmental protein</keyword>
<dbReference type="GO" id="GO:0007369">
    <property type="term" value="P:gastrulation"/>
    <property type="evidence" value="ECO:0007669"/>
    <property type="project" value="UniProtKB-KW"/>
</dbReference>
<evidence type="ECO:0000256" key="13">
    <source>
        <dbReference type="PROSITE-ProRule" id="PRU00108"/>
    </source>
</evidence>
<keyword evidence="6 13" id="KW-0238">DNA-binding</keyword>
<evidence type="ECO:0000313" key="17">
    <source>
        <dbReference type="EMBL" id="KAG2468061.1"/>
    </source>
</evidence>
<dbReference type="AlphaFoldDB" id="A0A8X8BVU3"/>
<keyword evidence="9" id="KW-0804">Transcription</keyword>
<dbReference type="SMART" id="SM00389">
    <property type="entry name" value="HOX"/>
    <property type="match status" value="1"/>
</dbReference>
<accession>A0A8X8BVU3</accession>
<protein>
    <recommendedName>
        <fullName evidence="12">Homeobox protein siamois</fullName>
    </recommendedName>
</protein>
<dbReference type="Gene3D" id="1.10.10.60">
    <property type="entry name" value="Homeodomain-like"/>
    <property type="match status" value="1"/>
</dbReference>
<dbReference type="Pfam" id="PF00046">
    <property type="entry name" value="Homeodomain"/>
    <property type="match status" value="1"/>
</dbReference>
<keyword evidence="18" id="KW-1185">Reference proteome</keyword>
<feature type="non-terminal residue" evidence="17">
    <location>
        <position position="200"/>
    </location>
</feature>
<evidence type="ECO:0000256" key="11">
    <source>
        <dbReference type="ARBA" id="ARBA00023242"/>
    </source>
</evidence>
<dbReference type="PROSITE" id="PS50071">
    <property type="entry name" value="HOMEOBOX_2"/>
    <property type="match status" value="1"/>
</dbReference>
<keyword evidence="3" id="KW-0221">Differentiation</keyword>
<evidence type="ECO:0000256" key="15">
    <source>
        <dbReference type="SAM" id="MobiDB-lite"/>
    </source>
</evidence>
<evidence type="ECO:0000256" key="10">
    <source>
        <dbReference type="ARBA" id="ARBA00023218"/>
    </source>
</evidence>
<dbReference type="CDD" id="cd00086">
    <property type="entry name" value="homeodomain"/>
    <property type="match status" value="1"/>
</dbReference>
<feature type="region of interest" description="Disordered" evidence="15">
    <location>
        <begin position="67"/>
        <end position="92"/>
    </location>
</feature>
<organism evidence="17 18">
    <name type="scientific">Polypterus senegalus</name>
    <name type="common">Senegal bichir</name>
    <dbReference type="NCBI Taxonomy" id="55291"/>
    <lineage>
        <taxon>Eukaryota</taxon>
        <taxon>Metazoa</taxon>
        <taxon>Chordata</taxon>
        <taxon>Craniata</taxon>
        <taxon>Vertebrata</taxon>
        <taxon>Euteleostomi</taxon>
        <taxon>Actinopterygii</taxon>
        <taxon>Polypteriformes</taxon>
        <taxon>Polypteridae</taxon>
        <taxon>Polypterus</taxon>
    </lineage>
</organism>
<sequence length="200" mass="22549">MELDWEMDHLLNTVLSLEEDYRLAVRTTESSPGAGRAGCSGMERTGVSSRGASLDLLCWGGTAIETPKEKRSDTSSDAGATCRNQNRAKQKRKKTIFTKEQSEYLKRAFENDPYPDFKKRTQLSELTGIAESRVQVWFQNRRARHLPRMSQRSAPYYVPQKPQVYAEGAWTASAHSGEVSVGGQNCLLAGLPLEYWRQRS</sequence>
<feature type="region of interest" description="Disordered" evidence="15">
    <location>
        <begin position="28"/>
        <end position="47"/>
    </location>
</feature>
<dbReference type="GO" id="GO:0000977">
    <property type="term" value="F:RNA polymerase II transcription regulatory region sequence-specific DNA binding"/>
    <property type="evidence" value="ECO:0007669"/>
    <property type="project" value="TreeGrafter"/>
</dbReference>
<dbReference type="OrthoDB" id="6159439at2759"/>
<evidence type="ECO:0000256" key="3">
    <source>
        <dbReference type="ARBA" id="ARBA00022782"/>
    </source>
</evidence>
<evidence type="ECO:0000256" key="9">
    <source>
        <dbReference type="ARBA" id="ARBA00023163"/>
    </source>
</evidence>
<gene>
    <name evidence="17" type="primary">Siamois</name>
    <name evidence="17" type="ORF">GTO96_0014582</name>
</gene>
<evidence type="ECO:0000256" key="5">
    <source>
        <dbReference type="ARBA" id="ARBA00023015"/>
    </source>
</evidence>
<dbReference type="Proteomes" id="UP000886611">
    <property type="component" value="Unassembled WGS sequence"/>
</dbReference>
<name>A0A8X8BVU3_POLSE</name>